<feature type="binding site" evidence="5">
    <location>
        <position position="123"/>
    </location>
    <ligand>
        <name>(2E)-4-hydroxy-3-methylbut-2-enyl diphosphate</name>
        <dbReference type="ChEBI" id="CHEBI:128753"/>
    </ligand>
</feature>
<dbReference type="GO" id="GO:0051745">
    <property type="term" value="F:4-hydroxy-3-methylbut-2-enyl diphosphate reductase activity"/>
    <property type="evidence" value="ECO:0007669"/>
    <property type="project" value="UniProtKB-UniRule"/>
</dbReference>
<dbReference type="EC" id="1.17.7.4" evidence="5"/>
<keyword evidence="3 5" id="KW-0408">Iron</keyword>
<feature type="binding site" evidence="5">
    <location>
        <position position="189"/>
    </location>
    <ligand>
        <name>[4Fe-4S] cluster</name>
        <dbReference type="ChEBI" id="CHEBI:49883"/>
    </ligand>
</feature>
<comment type="catalytic activity">
    <reaction evidence="5">
        <text>dimethylallyl diphosphate + 2 oxidized [2Fe-2S]-[ferredoxin] + H2O = (2E)-4-hydroxy-3-methylbut-2-enyl diphosphate + 2 reduced [2Fe-2S]-[ferredoxin] + 2 H(+)</text>
        <dbReference type="Rhea" id="RHEA:24825"/>
        <dbReference type="Rhea" id="RHEA-COMP:10000"/>
        <dbReference type="Rhea" id="RHEA-COMP:10001"/>
        <dbReference type="ChEBI" id="CHEBI:15377"/>
        <dbReference type="ChEBI" id="CHEBI:15378"/>
        <dbReference type="ChEBI" id="CHEBI:33737"/>
        <dbReference type="ChEBI" id="CHEBI:33738"/>
        <dbReference type="ChEBI" id="CHEBI:57623"/>
        <dbReference type="ChEBI" id="CHEBI:128753"/>
        <dbReference type="EC" id="1.17.7.4"/>
    </reaction>
</comment>
<feature type="binding site" evidence="5">
    <location>
        <position position="217"/>
    </location>
    <ligand>
        <name>dimethylallyl diphosphate</name>
        <dbReference type="ChEBI" id="CHEBI:57623"/>
    </ligand>
</feature>
<evidence type="ECO:0000256" key="5">
    <source>
        <dbReference type="HAMAP-Rule" id="MF_00191"/>
    </source>
</evidence>
<dbReference type="NCBIfam" id="NF002187">
    <property type="entry name" value="PRK01045.1-1"/>
    <property type="match status" value="1"/>
</dbReference>
<keyword evidence="7" id="KW-1185">Reference proteome</keyword>
<accession>A0A1M6L588</accession>
<dbReference type="GO" id="GO:0046872">
    <property type="term" value="F:metal ion binding"/>
    <property type="evidence" value="ECO:0007669"/>
    <property type="project" value="UniProtKB-KW"/>
</dbReference>
<keyword evidence="5" id="KW-0560">Oxidoreductase</keyword>
<proteinExistence type="inferred from homology"/>
<dbReference type="NCBIfam" id="NF009024">
    <property type="entry name" value="PRK12360.1"/>
    <property type="match status" value="1"/>
</dbReference>
<feature type="binding site" evidence="5">
    <location>
        <position position="12"/>
    </location>
    <ligand>
        <name>[4Fe-4S] cluster</name>
        <dbReference type="ChEBI" id="CHEBI:49883"/>
    </ligand>
</feature>
<evidence type="ECO:0000256" key="3">
    <source>
        <dbReference type="ARBA" id="ARBA00023004"/>
    </source>
</evidence>
<feature type="binding site" evidence="5">
    <location>
        <position position="123"/>
    </location>
    <ligand>
        <name>isopentenyl diphosphate</name>
        <dbReference type="ChEBI" id="CHEBI:128769"/>
    </ligand>
</feature>
<dbReference type="STRING" id="1121266.SAMN02745883_00076"/>
<feature type="binding site" evidence="5">
    <location>
        <position position="73"/>
    </location>
    <ligand>
        <name>isopentenyl diphosphate</name>
        <dbReference type="ChEBI" id="CHEBI:128769"/>
    </ligand>
</feature>
<keyword evidence="2 5" id="KW-0479">Metal-binding</keyword>
<comment type="similarity">
    <text evidence="5">Belongs to the IspH family.</text>
</comment>
<dbReference type="EMBL" id="FRAJ01000003">
    <property type="protein sequence ID" value="SHJ66330.1"/>
    <property type="molecule type" value="Genomic_DNA"/>
</dbReference>
<dbReference type="NCBIfam" id="TIGR00216">
    <property type="entry name" value="ispH_lytB"/>
    <property type="match status" value="1"/>
</dbReference>
<feature type="binding site" evidence="5">
    <location>
        <position position="73"/>
    </location>
    <ligand>
        <name>dimethylallyl diphosphate</name>
        <dbReference type="ChEBI" id="CHEBI:57623"/>
    </ligand>
</feature>
<dbReference type="UniPathway" id="UPA00059">
    <property type="reaction ID" value="UER00105"/>
</dbReference>
<dbReference type="AlphaFoldDB" id="A0A1M6L588"/>
<dbReference type="Gene3D" id="3.40.1010.20">
    <property type="entry name" value="4-hydroxy-3-methylbut-2-enyl diphosphate reductase, catalytic domain"/>
    <property type="match status" value="2"/>
</dbReference>
<feature type="binding site" evidence="5">
    <location>
        <position position="73"/>
    </location>
    <ligand>
        <name>(2E)-4-hydroxy-3-methylbut-2-enyl diphosphate</name>
        <dbReference type="ChEBI" id="CHEBI:128753"/>
    </ligand>
</feature>
<dbReference type="PANTHER" id="PTHR30426">
    <property type="entry name" value="4-HYDROXY-3-METHYLBUT-2-ENYL DIPHOSPHATE REDUCTASE"/>
    <property type="match status" value="1"/>
</dbReference>
<gene>
    <name evidence="5" type="primary">ispH</name>
    <name evidence="6" type="ORF">SAMN02745883_00076</name>
</gene>
<feature type="binding site" evidence="5">
    <location>
        <position position="219"/>
    </location>
    <ligand>
        <name>(2E)-4-hydroxy-3-methylbut-2-enyl diphosphate</name>
        <dbReference type="ChEBI" id="CHEBI:128753"/>
    </ligand>
</feature>
<feature type="binding site" evidence="5">
    <location>
        <position position="261"/>
    </location>
    <ligand>
        <name>(2E)-4-hydroxy-3-methylbut-2-enyl diphosphate</name>
        <dbReference type="ChEBI" id="CHEBI:128753"/>
    </ligand>
</feature>
<comment type="catalytic activity">
    <reaction evidence="5">
        <text>isopentenyl diphosphate + 2 oxidized [2Fe-2S]-[ferredoxin] + H2O = (2E)-4-hydroxy-3-methylbut-2-enyl diphosphate + 2 reduced [2Fe-2S]-[ferredoxin] + 2 H(+)</text>
        <dbReference type="Rhea" id="RHEA:24488"/>
        <dbReference type="Rhea" id="RHEA-COMP:10000"/>
        <dbReference type="Rhea" id="RHEA-COMP:10001"/>
        <dbReference type="ChEBI" id="CHEBI:15377"/>
        <dbReference type="ChEBI" id="CHEBI:15378"/>
        <dbReference type="ChEBI" id="CHEBI:33737"/>
        <dbReference type="ChEBI" id="CHEBI:33738"/>
        <dbReference type="ChEBI" id="CHEBI:128753"/>
        <dbReference type="ChEBI" id="CHEBI:128769"/>
        <dbReference type="EC" id="1.17.7.4"/>
    </reaction>
</comment>
<feature type="binding site" evidence="5">
    <location>
        <position position="41"/>
    </location>
    <ligand>
        <name>isopentenyl diphosphate</name>
        <dbReference type="ChEBI" id="CHEBI:128769"/>
    </ligand>
</feature>
<evidence type="ECO:0000313" key="7">
    <source>
        <dbReference type="Proteomes" id="UP000184082"/>
    </source>
</evidence>
<feature type="binding site" evidence="5">
    <location>
        <position position="261"/>
    </location>
    <ligand>
        <name>isopentenyl diphosphate</name>
        <dbReference type="ChEBI" id="CHEBI:128769"/>
    </ligand>
</feature>
<feature type="binding site" evidence="5">
    <location>
        <position position="217"/>
    </location>
    <ligand>
        <name>(2E)-4-hydroxy-3-methylbut-2-enyl diphosphate</name>
        <dbReference type="ChEBI" id="CHEBI:128753"/>
    </ligand>
</feature>
<dbReference type="GO" id="GO:0016114">
    <property type="term" value="P:terpenoid biosynthetic process"/>
    <property type="evidence" value="ECO:0007669"/>
    <property type="project" value="UniProtKB-UniRule"/>
</dbReference>
<feature type="binding site" evidence="5">
    <location>
        <position position="261"/>
    </location>
    <ligand>
        <name>dimethylallyl diphosphate</name>
        <dbReference type="ChEBI" id="CHEBI:57623"/>
    </ligand>
</feature>
<keyword evidence="4 5" id="KW-0411">Iron-sulfur</keyword>
<comment type="cofactor">
    <cofactor evidence="5">
        <name>[4Fe-4S] cluster</name>
        <dbReference type="ChEBI" id="CHEBI:49883"/>
    </cofactor>
    <text evidence="5">Binds 1 [4Fe-4S] cluster per subunit.</text>
</comment>
<evidence type="ECO:0000256" key="1">
    <source>
        <dbReference type="ARBA" id="ARBA00022485"/>
    </source>
</evidence>
<reference evidence="6 7" key="1">
    <citation type="submission" date="2016-11" db="EMBL/GenBank/DDBJ databases">
        <authorList>
            <person name="Jaros S."/>
            <person name="Januszkiewicz K."/>
            <person name="Wedrychowicz H."/>
        </authorList>
    </citation>
    <scope>NUCLEOTIDE SEQUENCE [LARGE SCALE GENOMIC DNA]</scope>
    <source>
        <strain evidence="6 7">DSM 14501</strain>
    </source>
</reference>
<dbReference type="GO" id="GO:0051539">
    <property type="term" value="F:4 iron, 4 sulfur cluster binding"/>
    <property type="evidence" value="ECO:0007669"/>
    <property type="project" value="UniProtKB-UniRule"/>
</dbReference>
<dbReference type="CDD" id="cd13944">
    <property type="entry name" value="lytB_ispH"/>
    <property type="match status" value="1"/>
</dbReference>
<feature type="binding site" evidence="5">
    <location>
        <position position="218"/>
    </location>
    <ligand>
        <name>isopentenyl diphosphate</name>
        <dbReference type="ChEBI" id="CHEBI:128769"/>
    </ligand>
</feature>
<name>A0A1M6L588_9FIRM</name>
<feature type="binding site" evidence="5">
    <location>
        <position position="41"/>
    </location>
    <ligand>
        <name>dimethylallyl diphosphate</name>
        <dbReference type="ChEBI" id="CHEBI:57623"/>
    </ligand>
</feature>
<feature type="binding site" evidence="5">
    <location>
        <position position="217"/>
    </location>
    <ligand>
        <name>isopentenyl diphosphate</name>
        <dbReference type="ChEBI" id="CHEBI:128769"/>
    </ligand>
</feature>
<evidence type="ECO:0000256" key="2">
    <source>
        <dbReference type="ARBA" id="ARBA00022723"/>
    </source>
</evidence>
<comment type="pathway">
    <text evidence="5">Isoprenoid biosynthesis; isopentenyl diphosphate biosynthesis via DXP pathway; isopentenyl diphosphate from 1-deoxy-D-xylulose 5-phosphate: step 6/6.</text>
</comment>
<dbReference type="Proteomes" id="UP000184082">
    <property type="component" value="Unassembled WGS sequence"/>
</dbReference>
<keyword evidence="1 5" id="KW-0004">4Fe-4S</keyword>
<dbReference type="InterPro" id="IPR003451">
    <property type="entry name" value="LytB/IspH"/>
</dbReference>
<feature type="binding site" evidence="5">
    <location>
        <position position="219"/>
    </location>
    <ligand>
        <name>dimethylallyl diphosphate</name>
        <dbReference type="ChEBI" id="CHEBI:57623"/>
    </ligand>
</feature>
<comment type="function">
    <text evidence="5">Catalyzes the conversion of 1-hydroxy-2-methyl-2-(E)-butenyl 4-diphosphate (HMBPP) into a mixture of isopentenyl diphosphate (IPP) and dimethylallyl diphosphate (DMAPP). Acts in the terminal step of the DOXP/MEP pathway for isoprenoid precursor biosynthesis.</text>
</comment>
<dbReference type="GO" id="GO:0050992">
    <property type="term" value="P:dimethylallyl diphosphate biosynthetic process"/>
    <property type="evidence" value="ECO:0007669"/>
    <property type="project" value="UniProtKB-UniRule"/>
</dbReference>
<dbReference type="RefSeq" id="WP_072965388.1">
    <property type="nucleotide sequence ID" value="NZ_FRAJ01000003.1"/>
</dbReference>
<dbReference type="GO" id="GO:0019288">
    <property type="term" value="P:isopentenyl diphosphate biosynthetic process, methylerythritol 4-phosphate pathway"/>
    <property type="evidence" value="ECO:0007669"/>
    <property type="project" value="UniProtKB-UniRule"/>
</dbReference>
<dbReference type="Gene3D" id="3.40.50.11270">
    <property type="match status" value="1"/>
</dbReference>
<feature type="binding site" evidence="5">
    <location>
        <position position="95"/>
    </location>
    <ligand>
        <name>[4Fe-4S] cluster</name>
        <dbReference type="ChEBI" id="CHEBI:49883"/>
    </ligand>
</feature>
<feature type="binding site" evidence="5">
    <location>
        <position position="123"/>
    </location>
    <ligand>
        <name>dimethylallyl diphosphate</name>
        <dbReference type="ChEBI" id="CHEBI:57623"/>
    </ligand>
</feature>
<protein>
    <recommendedName>
        <fullName evidence="5">4-hydroxy-3-methylbut-2-enyl diphosphate reductase</fullName>
        <shortName evidence="5">HMBPP reductase</shortName>
        <ecNumber evidence="5">1.17.7.4</ecNumber>
    </recommendedName>
</protein>
<organism evidence="6 7">
    <name type="scientific">Caminicella sporogenes DSM 14501</name>
    <dbReference type="NCBI Taxonomy" id="1121266"/>
    <lineage>
        <taxon>Bacteria</taxon>
        <taxon>Bacillati</taxon>
        <taxon>Bacillota</taxon>
        <taxon>Clostridia</taxon>
        <taxon>Peptostreptococcales</taxon>
        <taxon>Caminicellaceae</taxon>
        <taxon>Caminicella</taxon>
    </lineage>
</organism>
<evidence type="ECO:0000313" key="6">
    <source>
        <dbReference type="EMBL" id="SHJ66330.1"/>
    </source>
</evidence>
<dbReference type="HAMAP" id="MF_00191">
    <property type="entry name" value="IspH"/>
    <property type="match status" value="1"/>
</dbReference>
<comment type="pathway">
    <text evidence="5">Isoprenoid biosynthesis; dimethylallyl diphosphate biosynthesis; dimethylallyl diphosphate from (2E)-4-hydroxy-3-methylbutenyl diphosphate: step 1/1.</text>
</comment>
<feature type="binding site" evidence="5">
    <location>
        <position position="218"/>
    </location>
    <ligand>
        <name>dimethylallyl diphosphate</name>
        <dbReference type="ChEBI" id="CHEBI:57623"/>
    </ligand>
</feature>
<feature type="binding site" evidence="5">
    <location>
        <position position="161"/>
    </location>
    <ligand>
        <name>(2E)-4-hydroxy-3-methylbut-2-enyl diphosphate</name>
        <dbReference type="ChEBI" id="CHEBI:128753"/>
    </ligand>
</feature>
<dbReference type="PANTHER" id="PTHR30426:SF0">
    <property type="entry name" value="4-HYDROXY-3-METHYLBUT-2-ENYL DIPHOSPHATE REDUCTASE"/>
    <property type="match status" value="1"/>
</dbReference>
<feature type="binding site" evidence="5">
    <location>
        <position position="41"/>
    </location>
    <ligand>
        <name>(2E)-4-hydroxy-3-methylbut-2-enyl diphosphate</name>
        <dbReference type="ChEBI" id="CHEBI:128753"/>
    </ligand>
</feature>
<keyword evidence="5" id="KW-0414">Isoprene biosynthesis</keyword>
<feature type="binding site" evidence="5">
    <location>
        <position position="218"/>
    </location>
    <ligand>
        <name>(2E)-4-hydroxy-3-methylbut-2-enyl diphosphate</name>
        <dbReference type="ChEBI" id="CHEBI:128753"/>
    </ligand>
</feature>
<feature type="active site" description="Proton donor" evidence="5">
    <location>
        <position position="125"/>
    </location>
</feature>
<feature type="binding site" evidence="5">
    <location>
        <position position="219"/>
    </location>
    <ligand>
        <name>isopentenyl diphosphate</name>
        <dbReference type="ChEBI" id="CHEBI:128769"/>
    </ligand>
</feature>
<sequence length="280" mass="31648">MNIIVAENSGFCFGVKRAINKTFEASKKNKKKIFTYGPLIHNNQVINKLEKLGINSIEKIEDAKNSILIIRSHGVPLEIYDRAKEYDIELIDTTCPFVRKVQTIAKEYHEKDYQIIIVGNPNHPEVIGINGWCNNEAIIIESIDEANKLSVFDKICVVAQTTITLEKWNSITKKLKEKAREVIEFNTICLATKERQDACAKLAKKADIMIVIGGYHSSNTQKLYNISKKYCKNTIHIETAENLPLNIFNKDDIIGVTAGASTPEWIINDVINKLKEKVGN</sequence>
<dbReference type="UniPathway" id="UPA00056">
    <property type="reaction ID" value="UER00097"/>
</dbReference>
<evidence type="ECO:0000256" key="4">
    <source>
        <dbReference type="ARBA" id="ARBA00023014"/>
    </source>
</evidence>
<dbReference type="Pfam" id="PF02401">
    <property type="entry name" value="LYTB"/>
    <property type="match status" value="1"/>
</dbReference>